<keyword evidence="2" id="KW-1185">Reference proteome</keyword>
<sequence>MPKVKYTQMFRDEWLKDPMLCKWLVCKTKQDGTKVAECKYCRCELGTKYSDLGKHRLTEKHKAAATSTAATQSQITFPRAATSSSNVAEGRVALFVAEHCSIATADHLSGVIKKSFSDSHTARNYRMKRTKCPSLLKNVLYPHFKDDLSADIGRSKFSVIIDESTDQIRQRLPDNVDTLSKVAQLSVKKTLCAVKPSLIPLLESMGLDASEIQQIENQWKAITSVTALTCRGYSDCHVSSGGLLGGVEEPSDLPGAPIGCLWQARAVHLRKSCGDTEKSIFELRNYSVTNTASHLLDNC</sequence>
<organism evidence="1 2">
    <name type="scientific">Rhipicephalus sanguineus</name>
    <name type="common">Brown dog tick</name>
    <name type="synonym">Ixodes sanguineus</name>
    <dbReference type="NCBI Taxonomy" id="34632"/>
    <lineage>
        <taxon>Eukaryota</taxon>
        <taxon>Metazoa</taxon>
        <taxon>Ecdysozoa</taxon>
        <taxon>Arthropoda</taxon>
        <taxon>Chelicerata</taxon>
        <taxon>Arachnida</taxon>
        <taxon>Acari</taxon>
        <taxon>Parasitiformes</taxon>
        <taxon>Ixodida</taxon>
        <taxon>Ixodoidea</taxon>
        <taxon>Ixodidae</taxon>
        <taxon>Rhipicephalinae</taxon>
        <taxon>Rhipicephalus</taxon>
        <taxon>Rhipicephalus</taxon>
    </lineage>
</organism>
<dbReference type="Proteomes" id="UP000821837">
    <property type="component" value="Chromosome 6"/>
</dbReference>
<proteinExistence type="predicted"/>
<dbReference type="EMBL" id="JABSTV010001252">
    <property type="protein sequence ID" value="KAH7948387.1"/>
    <property type="molecule type" value="Genomic_DNA"/>
</dbReference>
<evidence type="ECO:0000313" key="1">
    <source>
        <dbReference type="EMBL" id="KAH7948387.1"/>
    </source>
</evidence>
<protein>
    <submittedName>
        <fullName evidence="1">Uncharacterized protein</fullName>
    </submittedName>
</protein>
<reference evidence="1" key="2">
    <citation type="submission" date="2021-09" db="EMBL/GenBank/DDBJ databases">
        <authorList>
            <person name="Jia N."/>
            <person name="Wang J."/>
            <person name="Shi W."/>
            <person name="Du L."/>
            <person name="Sun Y."/>
            <person name="Zhan W."/>
            <person name="Jiang J."/>
            <person name="Wang Q."/>
            <person name="Zhang B."/>
            <person name="Ji P."/>
            <person name="Sakyi L.B."/>
            <person name="Cui X."/>
            <person name="Yuan T."/>
            <person name="Jiang B."/>
            <person name="Yang W."/>
            <person name="Lam T.T.-Y."/>
            <person name="Chang Q."/>
            <person name="Ding S."/>
            <person name="Wang X."/>
            <person name="Zhu J."/>
            <person name="Ruan X."/>
            <person name="Zhao L."/>
            <person name="Wei J."/>
            <person name="Que T."/>
            <person name="Du C."/>
            <person name="Cheng J."/>
            <person name="Dai P."/>
            <person name="Han X."/>
            <person name="Huang E."/>
            <person name="Gao Y."/>
            <person name="Liu J."/>
            <person name="Shao H."/>
            <person name="Ye R."/>
            <person name="Li L."/>
            <person name="Wei W."/>
            <person name="Wang X."/>
            <person name="Wang C."/>
            <person name="Huo Q."/>
            <person name="Li W."/>
            <person name="Guo W."/>
            <person name="Chen H."/>
            <person name="Chen S."/>
            <person name="Zhou L."/>
            <person name="Zhou L."/>
            <person name="Ni X."/>
            <person name="Tian J."/>
            <person name="Zhou Y."/>
            <person name="Sheng Y."/>
            <person name="Liu T."/>
            <person name="Pan Y."/>
            <person name="Xia L."/>
            <person name="Li J."/>
            <person name="Zhao F."/>
            <person name="Cao W."/>
        </authorList>
    </citation>
    <scope>NUCLEOTIDE SEQUENCE</scope>
    <source>
        <strain evidence="1">Rsan-2018</strain>
        <tissue evidence="1">Larvae</tissue>
    </source>
</reference>
<name>A0A9D4PRG3_RHISA</name>
<dbReference type="PANTHER" id="PTHR37162:SF1">
    <property type="entry name" value="BED-TYPE DOMAIN-CONTAINING PROTEIN"/>
    <property type="match status" value="1"/>
</dbReference>
<dbReference type="AlphaFoldDB" id="A0A9D4PRG3"/>
<dbReference type="PANTHER" id="PTHR37162">
    <property type="entry name" value="HAT FAMILY DIMERISATION DOMAINCONTAINING PROTEIN-RELATED"/>
    <property type="match status" value="1"/>
</dbReference>
<evidence type="ECO:0000313" key="2">
    <source>
        <dbReference type="Proteomes" id="UP000821837"/>
    </source>
</evidence>
<comment type="caution">
    <text evidence="1">The sequence shown here is derived from an EMBL/GenBank/DDBJ whole genome shotgun (WGS) entry which is preliminary data.</text>
</comment>
<accession>A0A9D4PRG3</accession>
<gene>
    <name evidence="1" type="ORF">HPB52_021105</name>
</gene>
<reference evidence="1" key="1">
    <citation type="journal article" date="2020" name="Cell">
        <title>Large-Scale Comparative Analyses of Tick Genomes Elucidate Their Genetic Diversity and Vector Capacities.</title>
        <authorList>
            <consortium name="Tick Genome and Microbiome Consortium (TIGMIC)"/>
            <person name="Jia N."/>
            <person name="Wang J."/>
            <person name="Shi W."/>
            <person name="Du L."/>
            <person name="Sun Y."/>
            <person name="Zhan W."/>
            <person name="Jiang J.F."/>
            <person name="Wang Q."/>
            <person name="Zhang B."/>
            <person name="Ji P."/>
            <person name="Bell-Sakyi L."/>
            <person name="Cui X.M."/>
            <person name="Yuan T.T."/>
            <person name="Jiang B.G."/>
            <person name="Yang W.F."/>
            <person name="Lam T.T."/>
            <person name="Chang Q.C."/>
            <person name="Ding S.J."/>
            <person name="Wang X.J."/>
            <person name="Zhu J.G."/>
            <person name="Ruan X.D."/>
            <person name="Zhao L."/>
            <person name="Wei J.T."/>
            <person name="Ye R.Z."/>
            <person name="Que T.C."/>
            <person name="Du C.H."/>
            <person name="Zhou Y.H."/>
            <person name="Cheng J.X."/>
            <person name="Dai P.F."/>
            <person name="Guo W.B."/>
            <person name="Han X.H."/>
            <person name="Huang E.J."/>
            <person name="Li L.F."/>
            <person name="Wei W."/>
            <person name="Gao Y.C."/>
            <person name="Liu J.Z."/>
            <person name="Shao H.Z."/>
            <person name="Wang X."/>
            <person name="Wang C.C."/>
            <person name="Yang T.C."/>
            <person name="Huo Q.B."/>
            <person name="Li W."/>
            <person name="Chen H.Y."/>
            <person name="Chen S.E."/>
            <person name="Zhou L.G."/>
            <person name="Ni X.B."/>
            <person name="Tian J.H."/>
            <person name="Sheng Y."/>
            <person name="Liu T."/>
            <person name="Pan Y.S."/>
            <person name="Xia L.Y."/>
            <person name="Li J."/>
            <person name="Zhao F."/>
            <person name="Cao W.C."/>
        </authorList>
    </citation>
    <scope>NUCLEOTIDE SEQUENCE</scope>
    <source>
        <strain evidence="1">Rsan-2018</strain>
    </source>
</reference>